<proteinExistence type="predicted"/>
<evidence type="ECO:0000256" key="1">
    <source>
        <dbReference type="SAM" id="MobiDB-lite"/>
    </source>
</evidence>
<sequence length="127" mass="13819">MAFVLRSLNEIYSESLEVSEAAANIIFSADRNGTDNNPTTSRRLRRLIQIVDETIHLADHMEAVELVRMISSEQDIQSSTEEQETDHDEDEDENEPEVVSQGSSADSGSVLSEGSSEVSQGSSADSG</sequence>
<feature type="compositionally biased region" description="Low complexity" evidence="1">
    <location>
        <begin position="97"/>
        <end position="127"/>
    </location>
</feature>
<keyword evidence="2" id="KW-1185">Reference proteome</keyword>
<accession>A0A1I8BPR7</accession>
<reference evidence="3" key="1">
    <citation type="submission" date="2016-11" db="UniProtKB">
        <authorList>
            <consortium name="WormBaseParasite"/>
        </authorList>
    </citation>
    <scope>IDENTIFICATION</scope>
</reference>
<protein>
    <submittedName>
        <fullName evidence="3">HPt domain-containing protein</fullName>
    </submittedName>
</protein>
<organism evidence="2 3">
    <name type="scientific">Meloidogyne hapla</name>
    <name type="common">Root-knot nematode worm</name>
    <dbReference type="NCBI Taxonomy" id="6305"/>
    <lineage>
        <taxon>Eukaryota</taxon>
        <taxon>Metazoa</taxon>
        <taxon>Ecdysozoa</taxon>
        <taxon>Nematoda</taxon>
        <taxon>Chromadorea</taxon>
        <taxon>Rhabditida</taxon>
        <taxon>Tylenchina</taxon>
        <taxon>Tylenchomorpha</taxon>
        <taxon>Tylenchoidea</taxon>
        <taxon>Meloidogynidae</taxon>
        <taxon>Meloidogyninae</taxon>
        <taxon>Meloidogyne</taxon>
    </lineage>
</organism>
<feature type="compositionally biased region" description="Polar residues" evidence="1">
    <location>
        <begin position="71"/>
        <end position="80"/>
    </location>
</feature>
<dbReference type="AlphaFoldDB" id="A0A1I8BPR7"/>
<name>A0A1I8BPR7_MELHA</name>
<dbReference type="Proteomes" id="UP000095281">
    <property type="component" value="Unplaced"/>
</dbReference>
<feature type="compositionally biased region" description="Acidic residues" evidence="1">
    <location>
        <begin position="81"/>
        <end position="96"/>
    </location>
</feature>
<feature type="region of interest" description="Disordered" evidence="1">
    <location>
        <begin position="69"/>
        <end position="127"/>
    </location>
</feature>
<dbReference type="WBParaSite" id="MhA1_Contig40.frz3.gene14">
    <property type="protein sequence ID" value="MhA1_Contig40.frz3.gene14"/>
    <property type="gene ID" value="MhA1_Contig40.frz3.gene14"/>
</dbReference>
<evidence type="ECO:0000313" key="2">
    <source>
        <dbReference type="Proteomes" id="UP000095281"/>
    </source>
</evidence>
<evidence type="ECO:0000313" key="3">
    <source>
        <dbReference type="WBParaSite" id="MhA1_Contig40.frz3.gene14"/>
    </source>
</evidence>